<keyword evidence="4" id="KW-0540">Nuclease</keyword>
<evidence type="ECO:0000256" key="6">
    <source>
        <dbReference type="ARBA" id="ARBA00022763"/>
    </source>
</evidence>
<name>A0A7S4MSL2_9STRA</name>
<dbReference type="SUPFAM" id="SSF81631">
    <property type="entry name" value="PAP/OAS1 substrate-binding domain"/>
    <property type="match status" value="1"/>
</dbReference>
<evidence type="ECO:0000259" key="12">
    <source>
        <dbReference type="Pfam" id="PF04457"/>
    </source>
</evidence>
<dbReference type="Gene3D" id="3.90.1140.10">
    <property type="entry name" value="Cyclic phosphodiesterase"/>
    <property type="match status" value="1"/>
</dbReference>
<feature type="domain" description="Poly(A) polymerase central" evidence="13">
    <location>
        <begin position="926"/>
        <end position="962"/>
    </location>
</feature>
<dbReference type="InterPro" id="IPR007012">
    <property type="entry name" value="PolA_pol_cen_dom"/>
</dbReference>
<evidence type="ECO:0000256" key="1">
    <source>
        <dbReference type="ARBA" id="ARBA00001936"/>
    </source>
</evidence>
<evidence type="ECO:0000259" key="11">
    <source>
        <dbReference type="Pfam" id="PF03372"/>
    </source>
</evidence>
<evidence type="ECO:0000313" key="14">
    <source>
        <dbReference type="EMBL" id="CAE2240594.1"/>
    </source>
</evidence>
<evidence type="ECO:0000256" key="5">
    <source>
        <dbReference type="ARBA" id="ARBA00022723"/>
    </source>
</evidence>
<dbReference type="PANTHER" id="PTHR15822:SF4">
    <property type="entry name" value="TYROSYL-DNA PHOSPHODIESTERASE 2"/>
    <property type="match status" value="1"/>
</dbReference>
<dbReference type="PANTHER" id="PTHR15822">
    <property type="entry name" value="TRAF AND TNF RECEPTOR-ASSOCIATED PROTEIN"/>
    <property type="match status" value="1"/>
</dbReference>
<dbReference type="GO" id="GO:0005737">
    <property type="term" value="C:cytoplasm"/>
    <property type="evidence" value="ECO:0007669"/>
    <property type="project" value="TreeGrafter"/>
</dbReference>
<accession>A0A7S4MSL2</accession>
<keyword evidence="7" id="KW-0378">Hydrolase</keyword>
<keyword evidence="6" id="KW-0227">DNA damage</keyword>
<evidence type="ECO:0000256" key="10">
    <source>
        <dbReference type="ARBA" id="ARBA00023242"/>
    </source>
</evidence>
<protein>
    <recommendedName>
        <fullName evidence="15">Polynucleotide adenylyltransferase</fullName>
    </recommendedName>
</protein>
<dbReference type="InterPro" id="IPR051547">
    <property type="entry name" value="TDP2-like"/>
</dbReference>
<evidence type="ECO:0000256" key="4">
    <source>
        <dbReference type="ARBA" id="ARBA00022722"/>
    </source>
</evidence>
<dbReference type="SUPFAM" id="SSF56219">
    <property type="entry name" value="DNase I-like"/>
    <property type="match status" value="1"/>
</dbReference>
<dbReference type="Gene3D" id="3.60.10.10">
    <property type="entry name" value="Endonuclease/exonuclease/phosphatase"/>
    <property type="match status" value="1"/>
</dbReference>
<keyword evidence="8" id="KW-0460">Magnesium</keyword>
<dbReference type="InterPro" id="IPR036691">
    <property type="entry name" value="Endo/exonu/phosph_ase_sf"/>
</dbReference>
<gene>
    <name evidence="14" type="ORF">OAUR00152_LOCUS15704</name>
</gene>
<dbReference type="GO" id="GO:0070260">
    <property type="term" value="F:5'-tyrosyl-DNA phosphodiesterase activity"/>
    <property type="evidence" value="ECO:0007669"/>
    <property type="project" value="TreeGrafter"/>
</dbReference>
<dbReference type="Pfam" id="PF03372">
    <property type="entry name" value="Exo_endo_phos"/>
    <property type="match status" value="1"/>
</dbReference>
<keyword evidence="9" id="KW-0234">DNA repair</keyword>
<evidence type="ECO:0000256" key="3">
    <source>
        <dbReference type="ARBA" id="ARBA00004322"/>
    </source>
</evidence>
<comment type="cofactor">
    <cofactor evidence="2">
        <name>Mg(2+)</name>
        <dbReference type="ChEBI" id="CHEBI:18420"/>
    </cofactor>
</comment>
<comment type="subcellular location">
    <subcellularLocation>
        <location evidence="3">Nucleus</location>
        <location evidence="3">PML body</location>
    </subcellularLocation>
</comment>
<comment type="cofactor">
    <cofactor evidence="1">
        <name>Mn(2+)</name>
        <dbReference type="ChEBI" id="CHEBI:29035"/>
    </cofactor>
</comment>
<dbReference type="AlphaFoldDB" id="A0A7S4MSL2"/>
<evidence type="ECO:0000256" key="8">
    <source>
        <dbReference type="ARBA" id="ARBA00022842"/>
    </source>
</evidence>
<organism evidence="14">
    <name type="scientific">Odontella aurita</name>
    <dbReference type="NCBI Taxonomy" id="265563"/>
    <lineage>
        <taxon>Eukaryota</taxon>
        <taxon>Sar</taxon>
        <taxon>Stramenopiles</taxon>
        <taxon>Ochrophyta</taxon>
        <taxon>Bacillariophyta</taxon>
        <taxon>Mediophyceae</taxon>
        <taxon>Biddulphiophycidae</taxon>
        <taxon>Eupodiscales</taxon>
        <taxon>Odontellaceae</taxon>
        <taxon>Odontella</taxon>
    </lineage>
</organism>
<dbReference type="InterPro" id="IPR005135">
    <property type="entry name" value="Endo/exonuclease/phosphatase"/>
</dbReference>
<dbReference type="GO" id="GO:0046872">
    <property type="term" value="F:metal ion binding"/>
    <property type="evidence" value="ECO:0007669"/>
    <property type="project" value="UniProtKB-KW"/>
</dbReference>
<dbReference type="InterPro" id="IPR040459">
    <property type="entry name" value="MJ1316"/>
</dbReference>
<dbReference type="GO" id="GO:0003697">
    <property type="term" value="F:single-stranded DNA binding"/>
    <property type="evidence" value="ECO:0007669"/>
    <property type="project" value="TreeGrafter"/>
</dbReference>
<reference evidence="14" key="1">
    <citation type="submission" date="2021-01" db="EMBL/GenBank/DDBJ databases">
        <authorList>
            <person name="Corre E."/>
            <person name="Pelletier E."/>
            <person name="Niang G."/>
            <person name="Scheremetjew M."/>
            <person name="Finn R."/>
            <person name="Kale V."/>
            <person name="Holt S."/>
            <person name="Cochrane G."/>
            <person name="Meng A."/>
            <person name="Brown T."/>
            <person name="Cohen L."/>
        </authorList>
    </citation>
    <scope>NUCLEOTIDE SEQUENCE</scope>
    <source>
        <strain evidence="14">Isolate 1302-5</strain>
    </source>
</reference>
<evidence type="ECO:0008006" key="15">
    <source>
        <dbReference type="Google" id="ProtNLM"/>
    </source>
</evidence>
<keyword evidence="10" id="KW-0539">Nucleus</keyword>
<dbReference type="EMBL" id="HBKQ01023061">
    <property type="protein sequence ID" value="CAE2240594.1"/>
    <property type="molecule type" value="Transcribed_RNA"/>
</dbReference>
<dbReference type="GO" id="GO:0006302">
    <property type="term" value="P:double-strand break repair"/>
    <property type="evidence" value="ECO:0007669"/>
    <property type="project" value="TreeGrafter"/>
</dbReference>
<sequence>MSSTRKGKAKLRTASDVISRLRWSVDASIDFGSDRVIIGYDDRINGPMEKPVDDFVSACKGGDIPEHRILYFRRSANPPSENGPDDIGDIVWDRLARRDIIFGSGHGASCPAAPDTLLAARTAICTMRRLEEEREMRRRLKEKERARRMRKRANINIEQVGLTNSNGCNATAVKTTERFAWKPIPSYVFSSQTGRWEEQVAGAGGDTNAESSTCDKREFSCVTWNVLFDLYDRGIVGDEMNHQSETNSGRWKALCSVLQKEGSDIICLQEVTPNFLDILANEDWVKNDYTLTAAPSAAATVDPCGVLLLWHKHALKALSRNCGVFGCSDGGRNRSVAAALVNQQVPLADNHPILVGVAHLPADRASQSGGLYQEKGLSRYIARRRELCAIVGQIERMEMHVSRSTEGTCRATPIIAGDFNCGDEELLDGSFSGIAAGRVAKFQDVWGHCGSSHGMTFDPSCNPRAARSSTLVGKEQNPRRIDRIYVAGGTKAPLTLYSANLVGQTSPPALPPSDHFGVKVIFRREDSSSKNMRGTGYMMMHSWAAASSPSPDFLLAFTFYGQDILALKDEHNSTSSCAAPHLTLLHGFAEISHGCEGLVDRAIRDAVAVAGCTPNAPPLLTFSLDVFEHRASASLVAIPDDRSSGGSWLRRFHGALSKIFCLCQEQERHNQNGWNPHVKLGSFGSSVAARAALSMWEATNKWPTDGRIIQLQHVDVLQRGNDGRFRTIRTIPLTNITPFRGIRCFSSDTCSLLESVSKGASELVSIASAQIGHACRAAATELFDGLLGVEVIVEPFGSTRLGVALPPLSDIDLVAKIEVPQTDAESNTTTPPFQPTQFLERVGSELQKMMPRVKCRIRPAGRDSFPILTMRNLIRNSSIDLALCQKRNGQAIGPGSKNALLAIEDADYILEAIGECGLGMLGVEVYRKSLRTLKCWAHNRYVYGANMGYLGGGGWAVFLGRIMIDLIQNESAFSDIRALSRGEDDAAFLVSYITLMFFIQASRWDWSDAVTINSEFARDQKSLSETNSDADADGANHMVTLTVLSPCSGGNFGGTSTMSTKAAIGEELRRAAIIAQGVDFRNRSAHILALNAIVSLSSTREFIESYSHILALEVSYERAMVAKPAHLKAWGCSRIITLLVDVERRLGATSGIRLRPEVLQLKKDWQAETALPMEQNSGFLWLFGLSNLEDLAPVITRLEPGFNSDAQRAFAELISNPRGGGGGETLECGRNHASSPAVRCKFHVLESEDASACLVL</sequence>
<keyword evidence="5" id="KW-0479">Metal-binding</keyword>
<proteinExistence type="predicted"/>
<dbReference type="GO" id="GO:0004518">
    <property type="term" value="F:nuclease activity"/>
    <property type="evidence" value="ECO:0007669"/>
    <property type="project" value="UniProtKB-KW"/>
</dbReference>
<evidence type="ECO:0000256" key="2">
    <source>
        <dbReference type="ARBA" id="ARBA00001946"/>
    </source>
</evidence>
<dbReference type="Gene3D" id="1.10.1410.10">
    <property type="match status" value="1"/>
</dbReference>
<dbReference type="GO" id="GO:1990817">
    <property type="term" value="F:poly(A) RNA polymerase activity"/>
    <property type="evidence" value="ECO:0007669"/>
    <property type="project" value="InterPro"/>
</dbReference>
<feature type="domain" description="Endonuclease/exonuclease/phosphatase" evidence="11">
    <location>
        <begin position="222"/>
        <end position="515"/>
    </location>
</feature>
<evidence type="ECO:0000256" key="9">
    <source>
        <dbReference type="ARBA" id="ARBA00023204"/>
    </source>
</evidence>
<feature type="domain" description="MJ1316 RNA cyclic group end recognition" evidence="12">
    <location>
        <begin position="11"/>
        <end position="94"/>
    </location>
</feature>
<evidence type="ECO:0000256" key="7">
    <source>
        <dbReference type="ARBA" id="ARBA00022801"/>
    </source>
</evidence>
<dbReference type="Pfam" id="PF04457">
    <property type="entry name" value="MJ1316"/>
    <property type="match status" value="1"/>
</dbReference>
<dbReference type="Pfam" id="PF04928">
    <property type="entry name" value="PAP_central"/>
    <property type="match status" value="1"/>
</dbReference>
<evidence type="ECO:0000259" key="13">
    <source>
        <dbReference type="Pfam" id="PF04928"/>
    </source>
</evidence>